<dbReference type="InterPro" id="IPR036909">
    <property type="entry name" value="Cyt_c-like_dom_sf"/>
</dbReference>
<dbReference type="Pfam" id="PF14715">
    <property type="entry name" value="FixP_N"/>
    <property type="match status" value="1"/>
</dbReference>
<evidence type="ECO:0000256" key="4">
    <source>
        <dbReference type="PROSITE-ProRule" id="PRU00433"/>
    </source>
</evidence>
<proteinExistence type="predicted"/>
<evidence type="ECO:0000256" key="1">
    <source>
        <dbReference type="ARBA" id="ARBA00022617"/>
    </source>
</evidence>
<dbReference type="OrthoDB" id="9811281at2"/>
<dbReference type="PANTHER" id="PTHR33751:SF1">
    <property type="entry name" value="CBB3-TYPE CYTOCHROME C OXIDASE SUBUNIT FIXP"/>
    <property type="match status" value="1"/>
</dbReference>
<dbReference type="RefSeq" id="WP_119058757.1">
    <property type="nucleotide sequence ID" value="NZ_UNSC01000001.1"/>
</dbReference>
<dbReference type="InterPro" id="IPR009056">
    <property type="entry name" value="Cyt_c-like_dom"/>
</dbReference>
<name>A0A383TW85_9FLAO</name>
<evidence type="ECO:0000313" key="8">
    <source>
        <dbReference type="Proteomes" id="UP000262142"/>
    </source>
</evidence>
<keyword evidence="1 4" id="KW-0349">Heme</keyword>
<evidence type="ECO:0000256" key="3">
    <source>
        <dbReference type="ARBA" id="ARBA00023004"/>
    </source>
</evidence>
<protein>
    <submittedName>
        <fullName evidence="7">Cytochrome c oxidase subunit III</fullName>
    </submittedName>
</protein>
<keyword evidence="2 4" id="KW-0479">Metal-binding</keyword>
<dbReference type="InterPro" id="IPR038414">
    <property type="entry name" value="CcoP_N_sf"/>
</dbReference>
<dbReference type="InterPro" id="IPR032858">
    <property type="entry name" value="CcoP_N"/>
</dbReference>
<dbReference type="InterPro" id="IPR050597">
    <property type="entry name" value="Cytochrome_c_Oxidase_Subunit"/>
</dbReference>
<evidence type="ECO:0000256" key="5">
    <source>
        <dbReference type="SAM" id="Phobius"/>
    </source>
</evidence>
<gene>
    <name evidence="7" type="primary">fixP</name>
    <name evidence="7" type="ORF">SAMEA104719789_00165</name>
</gene>
<accession>A0A383TW85</accession>
<keyword evidence="8" id="KW-1185">Reference proteome</keyword>
<keyword evidence="5" id="KW-0812">Transmembrane</keyword>
<evidence type="ECO:0000313" key="7">
    <source>
        <dbReference type="EMBL" id="SZD71073.1"/>
    </source>
</evidence>
<dbReference type="Gene3D" id="1.10.760.10">
    <property type="entry name" value="Cytochrome c-like domain"/>
    <property type="match status" value="1"/>
</dbReference>
<dbReference type="Proteomes" id="UP000262142">
    <property type="component" value="Unassembled WGS sequence"/>
</dbReference>
<dbReference type="GO" id="GO:0020037">
    <property type="term" value="F:heme binding"/>
    <property type="evidence" value="ECO:0007669"/>
    <property type="project" value="InterPro"/>
</dbReference>
<keyword evidence="5" id="KW-0472">Membrane</keyword>
<dbReference type="GO" id="GO:0009055">
    <property type="term" value="F:electron transfer activity"/>
    <property type="evidence" value="ECO:0007669"/>
    <property type="project" value="InterPro"/>
</dbReference>
<evidence type="ECO:0000256" key="2">
    <source>
        <dbReference type="ARBA" id="ARBA00022723"/>
    </source>
</evidence>
<dbReference type="Gene3D" id="6.10.280.130">
    <property type="match status" value="1"/>
</dbReference>
<organism evidence="7 8">
    <name type="scientific">Candidatus Ornithobacterium hominis</name>
    <dbReference type="NCBI Taxonomy" id="2497989"/>
    <lineage>
        <taxon>Bacteria</taxon>
        <taxon>Pseudomonadati</taxon>
        <taxon>Bacteroidota</taxon>
        <taxon>Flavobacteriia</taxon>
        <taxon>Flavobacteriales</taxon>
        <taxon>Weeksellaceae</taxon>
        <taxon>Ornithobacterium</taxon>
    </lineage>
</organism>
<feature type="domain" description="Cytochrome c" evidence="6">
    <location>
        <begin position="204"/>
        <end position="289"/>
    </location>
</feature>
<evidence type="ECO:0000259" key="6">
    <source>
        <dbReference type="PROSITE" id="PS51007"/>
    </source>
</evidence>
<feature type="transmembrane region" description="Helical" evidence="5">
    <location>
        <begin position="140"/>
        <end position="160"/>
    </location>
</feature>
<sequence>MKHRIPGSVFIPVVMLVILAAFMTVTPVNFIPEHGLLGIFYNAYYQIINVLSNWVVWVILILSFLMLLVVDYMNKVIERKRFQQLSPEEQAIYEEEKKAGFFKTWFRSGREKQTEEEEQAILLDHGFDGIKELDNSLPQWWLALFYLGCIYMVIYIVAYFTTDFAHPIEEFNAETAMLQEQADEWIKNNDITIAEAENFYQDEAAIERGKVIYENICATCHTKSGGGSVGPNLTDDYWINHTEDDLFKNIYKVIYDGSPNNPAMQAFGQTKQLTGLDVQDVSSYVYSLNQIQQEVTQADGGLEPQGDEISKWKRK</sequence>
<feature type="transmembrane region" description="Helical" evidence="5">
    <location>
        <begin position="9"/>
        <end position="31"/>
    </location>
</feature>
<feature type="transmembrane region" description="Helical" evidence="5">
    <location>
        <begin position="51"/>
        <end position="73"/>
    </location>
</feature>
<dbReference type="SUPFAM" id="SSF46626">
    <property type="entry name" value="Cytochrome c"/>
    <property type="match status" value="1"/>
</dbReference>
<keyword evidence="3 4" id="KW-0408">Iron</keyword>
<dbReference type="PROSITE" id="PS51007">
    <property type="entry name" value="CYTC"/>
    <property type="match status" value="1"/>
</dbReference>
<dbReference type="PANTHER" id="PTHR33751">
    <property type="entry name" value="CBB3-TYPE CYTOCHROME C OXIDASE SUBUNIT FIXP"/>
    <property type="match status" value="1"/>
</dbReference>
<keyword evidence="5" id="KW-1133">Transmembrane helix</keyword>
<dbReference type="AlphaFoldDB" id="A0A383TW85"/>
<reference evidence="7 8" key="1">
    <citation type="submission" date="2018-09" db="EMBL/GenBank/DDBJ databases">
        <authorList>
            <consortium name="Pathogen Informatics"/>
        </authorList>
    </citation>
    <scope>NUCLEOTIDE SEQUENCE [LARGE SCALE GENOMIC DNA]</scope>
    <source>
        <strain evidence="7 8">OH-22767</strain>
    </source>
</reference>
<dbReference type="Pfam" id="PF13442">
    <property type="entry name" value="Cytochrome_CBB3"/>
    <property type="match status" value="1"/>
</dbReference>
<dbReference type="EMBL" id="UNSC01000001">
    <property type="protein sequence ID" value="SZD71073.1"/>
    <property type="molecule type" value="Genomic_DNA"/>
</dbReference>
<dbReference type="GO" id="GO:0046872">
    <property type="term" value="F:metal ion binding"/>
    <property type="evidence" value="ECO:0007669"/>
    <property type="project" value="UniProtKB-KW"/>
</dbReference>